<evidence type="ECO:0000313" key="1">
    <source>
        <dbReference type="EMBL" id="KNE68285.1"/>
    </source>
</evidence>
<evidence type="ECO:0000313" key="2">
    <source>
        <dbReference type="Proteomes" id="UP000054350"/>
    </source>
</evidence>
<keyword evidence="2" id="KW-1185">Reference proteome</keyword>
<reference evidence="1 2" key="1">
    <citation type="submission" date="2009-11" db="EMBL/GenBank/DDBJ databases">
        <title>Annotation of Allomyces macrogynus ATCC 38327.</title>
        <authorList>
            <consortium name="The Broad Institute Genome Sequencing Platform"/>
            <person name="Russ C."/>
            <person name="Cuomo C."/>
            <person name="Burger G."/>
            <person name="Gray M.W."/>
            <person name="Holland P.W.H."/>
            <person name="King N."/>
            <person name="Lang F.B.F."/>
            <person name="Roger A.J."/>
            <person name="Ruiz-Trillo I."/>
            <person name="Young S.K."/>
            <person name="Zeng Q."/>
            <person name="Gargeya S."/>
            <person name="Fitzgerald M."/>
            <person name="Haas B."/>
            <person name="Abouelleil A."/>
            <person name="Alvarado L."/>
            <person name="Arachchi H.M."/>
            <person name="Berlin A."/>
            <person name="Chapman S.B."/>
            <person name="Gearin G."/>
            <person name="Goldberg J."/>
            <person name="Griggs A."/>
            <person name="Gujja S."/>
            <person name="Hansen M."/>
            <person name="Heiman D."/>
            <person name="Howarth C."/>
            <person name="Larimer J."/>
            <person name="Lui A."/>
            <person name="MacDonald P.J.P."/>
            <person name="McCowen C."/>
            <person name="Montmayeur A."/>
            <person name="Murphy C."/>
            <person name="Neiman D."/>
            <person name="Pearson M."/>
            <person name="Priest M."/>
            <person name="Roberts A."/>
            <person name="Saif S."/>
            <person name="Shea T."/>
            <person name="Sisk P."/>
            <person name="Stolte C."/>
            <person name="Sykes S."/>
            <person name="Wortman J."/>
            <person name="Nusbaum C."/>
            <person name="Birren B."/>
        </authorList>
    </citation>
    <scope>NUCLEOTIDE SEQUENCE [LARGE SCALE GENOMIC DNA]</scope>
    <source>
        <strain evidence="1 2">ATCC 38327</strain>
    </source>
</reference>
<organism evidence="1 2">
    <name type="scientific">Allomyces macrogynus (strain ATCC 38327)</name>
    <name type="common">Allomyces javanicus var. macrogynus</name>
    <dbReference type="NCBI Taxonomy" id="578462"/>
    <lineage>
        <taxon>Eukaryota</taxon>
        <taxon>Fungi</taxon>
        <taxon>Fungi incertae sedis</taxon>
        <taxon>Blastocladiomycota</taxon>
        <taxon>Blastocladiomycetes</taxon>
        <taxon>Blastocladiales</taxon>
        <taxon>Blastocladiaceae</taxon>
        <taxon>Allomyces</taxon>
    </lineage>
</organism>
<protein>
    <submittedName>
        <fullName evidence="1">Uncharacterized protein</fullName>
    </submittedName>
</protein>
<name>A0A0L0T0V9_ALLM3</name>
<dbReference type="EMBL" id="GG745356">
    <property type="protein sequence ID" value="KNE68285.1"/>
    <property type="molecule type" value="Genomic_DNA"/>
</dbReference>
<gene>
    <name evidence="1" type="ORF">AMAG_19787</name>
</gene>
<sequence length="60" mass="6538">MQAVFKQDEKQMAQWATNAMPVVVPDRITVEKAWNQLGVSAKEVYAGTAKRPLSDCAGAT</sequence>
<proteinExistence type="predicted"/>
<dbReference type="AlphaFoldDB" id="A0A0L0T0V9"/>
<reference evidence="2" key="2">
    <citation type="submission" date="2009-11" db="EMBL/GenBank/DDBJ databases">
        <title>The Genome Sequence of Allomyces macrogynus strain ATCC 38327.</title>
        <authorList>
            <consortium name="The Broad Institute Genome Sequencing Platform"/>
            <person name="Russ C."/>
            <person name="Cuomo C."/>
            <person name="Shea T."/>
            <person name="Young S.K."/>
            <person name="Zeng Q."/>
            <person name="Koehrsen M."/>
            <person name="Haas B."/>
            <person name="Borodovsky M."/>
            <person name="Guigo R."/>
            <person name="Alvarado L."/>
            <person name="Berlin A."/>
            <person name="Borenstein D."/>
            <person name="Chen Z."/>
            <person name="Engels R."/>
            <person name="Freedman E."/>
            <person name="Gellesch M."/>
            <person name="Goldberg J."/>
            <person name="Griggs A."/>
            <person name="Gujja S."/>
            <person name="Heiman D."/>
            <person name="Hepburn T."/>
            <person name="Howarth C."/>
            <person name="Jen D."/>
            <person name="Larson L."/>
            <person name="Lewis B."/>
            <person name="Mehta T."/>
            <person name="Park D."/>
            <person name="Pearson M."/>
            <person name="Roberts A."/>
            <person name="Saif S."/>
            <person name="Shenoy N."/>
            <person name="Sisk P."/>
            <person name="Stolte C."/>
            <person name="Sykes S."/>
            <person name="Walk T."/>
            <person name="White J."/>
            <person name="Yandava C."/>
            <person name="Burger G."/>
            <person name="Gray M.W."/>
            <person name="Holland P.W.H."/>
            <person name="King N."/>
            <person name="Lang F.B.F."/>
            <person name="Roger A.J."/>
            <person name="Ruiz-Trillo I."/>
            <person name="Lander E."/>
            <person name="Nusbaum C."/>
        </authorList>
    </citation>
    <scope>NUCLEOTIDE SEQUENCE [LARGE SCALE GENOMIC DNA]</scope>
    <source>
        <strain evidence="2">ATCC 38327</strain>
    </source>
</reference>
<dbReference type="Proteomes" id="UP000054350">
    <property type="component" value="Unassembled WGS sequence"/>
</dbReference>
<dbReference type="VEuPathDB" id="FungiDB:AMAG_19787"/>
<accession>A0A0L0T0V9</accession>